<dbReference type="EMBL" id="JARRAF010000023">
    <property type="protein sequence ID" value="MDK2125719.1"/>
    <property type="molecule type" value="Genomic_DNA"/>
</dbReference>
<evidence type="ECO:0000256" key="4">
    <source>
        <dbReference type="ARBA" id="ARBA00022723"/>
    </source>
</evidence>
<dbReference type="PANTHER" id="PTHR20854:SF4">
    <property type="entry name" value="INOSITOL-1-MONOPHOSPHATASE-RELATED"/>
    <property type="match status" value="1"/>
</dbReference>
<evidence type="ECO:0000256" key="5">
    <source>
        <dbReference type="ARBA" id="ARBA00022801"/>
    </source>
</evidence>
<evidence type="ECO:0000256" key="6">
    <source>
        <dbReference type="ARBA" id="ARBA00022842"/>
    </source>
</evidence>
<dbReference type="Gene3D" id="3.30.540.10">
    <property type="entry name" value="Fructose-1,6-Bisphosphatase, subunit A, domain 1"/>
    <property type="match status" value="1"/>
</dbReference>
<organism evidence="8 9">
    <name type="scientific">Parachitinimonas caeni</name>
    <dbReference type="NCBI Taxonomy" id="3031301"/>
    <lineage>
        <taxon>Bacteria</taxon>
        <taxon>Pseudomonadati</taxon>
        <taxon>Pseudomonadota</taxon>
        <taxon>Betaproteobacteria</taxon>
        <taxon>Neisseriales</taxon>
        <taxon>Chitinibacteraceae</taxon>
        <taxon>Parachitinimonas</taxon>
    </lineage>
</organism>
<dbReference type="InterPro" id="IPR020550">
    <property type="entry name" value="Inositol_monophosphatase_CS"/>
</dbReference>
<dbReference type="Proteomes" id="UP001172778">
    <property type="component" value="Unassembled WGS sequence"/>
</dbReference>
<dbReference type="PRINTS" id="PR00377">
    <property type="entry name" value="IMPHPHTASES"/>
</dbReference>
<evidence type="ECO:0000256" key="2">
    <source>
        <dbReference type="ARBA" id="ARBA00001946"/>
    </source>
</evidence>
<dbReference type="InterPro" id="IPR000760">
    <property type="entry name" value="Inositol_monophosphatase-like"/>
</dbReference>
<keyword evidence="9" id="KW-1185">Reference proteome</keyword>
<comment type="cofactor">
    <cofactor evidence="2 7">
        <name>Mg(2+)</name>
        <dbReference type="ChEBI" id="CHEBI:18420"/>
    </cofactor>
</comment>
<gene>
    <name evidence="8" type="ORF">PZA18_16820</name>
</gene>
<protein>
    <recommendedName>
        <fullName evidence="7">Inositol-1-monophosphatase</fullName>
        <ecNumber evidence="7">3.1.3.25</ecNumber>
    </recommendedName>
</protein>
<evidence type="ECO:0000313" key="9">
    <source>
        <dbReference type="Proteomes" id="UP001172778"/>
    </source>
</evidence>
<dbReference type="InterPro" id="IPR022337">
    <property type="entry name" value="Inositol_monophosphatase_SuhB"/>
</dbReference>
<proteinExistence type="inferred from homology"/>
<dbReference type="PRINTS" id="PR01959">
    <property type="entry name" value="SBIMPHPHTASE"/>
</dbReference>
<keyword evidence="4 7" id="KW-0479">Metal-binding</keyword>
<accession>A0ABT7E085</accession>
<name>A0ABT7E085_9NEIS</name>
<dbReference type="CDD" id="cd01639">
    <property type="entry name" value="IMPase"/>
    <property type="match status" value="1"/>
</dbReference>
<keyword evidence="6 7" id="KW-0460">Magnesium</keyword>
<dbReference type="InterPro" id="IPR020583">
    <property type="entry name" value="Inositol_monoP_metal-BS"/>
</dbReference>
<dbReference type="PROSITE" id="PS00629">
    <property type="entry name" value="IMP_1"/>
    <property type="match status" value="1"/>
</dbReference>
<dbReference type="GO" id="GO:0016787">
    <property type="term" value="F:hydrolase activity"/>
    <property type="evidence" value="ECO:0007669"/>
    <property type="project" value="UniProtKB-KW"/>
</dbReference>
<sequence>MHPMLNTAVRAARRAASIIQRASDSIEHLRVERKGHNEFVTEVDRAAEKVIVETILDAYPTHAILAEEGALNPKGADSDFEWIIDPLDGTTNFLHGVPQYCVSIALRHRDQITQAVVYDPNRNDLFTATRGVGAFLNDRRIRVAKTREMADALLCTGFPYREFGKIDAYTNMFKDFMQKSAGIRRPGAAALDLAYVACGRFDGFWELGLAPWDIAAGSLLVLEAGGLITDLNGESDYLETGNLLAGTPKVFGQMLPIVQTHLGDR</sequence>
<evidence type="ECO:0000256" key="1">
    <source>
        <dbReference type="ARBA" id="ARBA00001033"/>
    </source>
</evidence>
<comment type="similarity">
    <text evidence="3 7">Belongs to the inositol monophosphatase superfamily.</text>
</comment>
<dbReference type="Pfam" id="PF00459">
    <property type="entry name" value="Inositol_P"/>
    <property type="match status" value="1"/>
</dbReference>
<dbReference type="EC" id="3.1.3.25" evidence="7"/>
<dbReference type="SUPFAM" id="SSF56655">
    <property type="entry name" value="Carbohydrate phosphatase"/>
    <property type="match status" value="1"/>
</dbReference>
<reference evidence="8" key="1">
    <citation type="submission" date="2023-03" db="EMBL/GenBank/DDBJ databases">
        <title>Chitinimonas shenzhenensis gen. nov., sp. nov., a novel member of family Burkholderiaceae isolated from activated sludge collected in Shen Zhen, China.</title>
        <authorList>
            <person name="Wang X."/>
        </authorList>
    </citation>
    <scope>NUCLEOTIDE SEQUENCE</scope>
    <source>
        <strain evidence="8">DQS-5</strain>
    </source>
</reference>
<evidence type="ECO:0000313" key="8">
    <source>
        <dbReference type="EMBL" id="MDK2125719.1"/>
    </source>
</evidence>
<keyword evidence="5 7" id="KW-0378">Hydrolase</keyword>
<comment type="caution">
    <text evidence="8">The sequence shown here is derived from an EMBL/GenBank/DDBJ whole genome shotgun (WGS) entry which is preliminary data.</text>
</comment>
<dbReference type="PROSITE" id="PS00630">
    <property type="entry name" value="IMP_2"/>
    <property type="match status" value="1"/>
</dbReference>
<dbReference type="RefSeq" id="WP_284102031.1">
    <property type="nucleotide sequence ID" value="NZ_JARRAF010000023.1"/>
</dbReference>
<evidence type="ECO:0000256" key="7">
    <source>
        <dbReference type="RuleBase" id="RU364068"/>
    </source>
</evidence>
<dbReference type="PANTHER" id="PTHR20854">
    <property type="entry name" value="INOSITOL MONOPHOSPHATASE"/>
    <property type="match status" value="1"/>
</dbReference>
<dbReference type="InterPro" id="IPR033942">
    <property type="entry name" value="IMPase"/>
</dbReference>
<dbReference type="Gene3D" id="3.40.190.80">
    <property type="match status" value="1"/>
</dbReference>
<evidence type="ECO:0000256" key="3">
    <source>
        <dbReference type="ARBA" id="ARBA00009759"/>
    </source>
</evidence>
<comment type="catalytic activity">
    <reaction evidence="1 7">
        <text>a myo-inositol phosphate + H2O = myo-inositol + phosphate</text>
        <dbReference type="Rhea" id="RHEA:24056"/>
        <dbReference type="ChEBI" id="CHEBI:15377"/>
        <dbReference type="ChEBI" id="CHEBI:17268"/>
        <dbReference type="ChEBI" id="CHEBI:43474"/>
        <dbReference type="ChEBI" id="CHEBI:84139"/>
        <dbReference type="EC" id="3.1.3.25"/>
    </reaction>
</comment>